<dbReference type="Pfam" id="PF03466">
    <property type="entry name" value="LysR_substrate"/>
    <property type="match status" value="1"/>
</dbReference>
<comment type="similarity">
    <text evidence="1">Belongs to the LysR transcriptional regulatory family.</text>
</comment>
<dbReference type="Pfam" id="PF00126">
    <property type="entry name" value="HTH_1"/>
    <property type="match status" value="1"/>
</dbReference>
<dbReference type="PROSITE" id="PS50931">
    <property type="entry name" value="HTH_LYSR"/>
    <property type="match status" value="1"/>
</dbReference>
<evidence type="ECO:0000256" key="2">
    <source>
        <dbReference type="ARBA" id="ARBA00023015"/>
    </source>
</evidence>
<sequence>MDVKSLYTLIAAADCGSFAEAGLRLGVSISAVSLQLRALEEETGLALFDRRTRPPQLTDEGRDFVARAREVLAHWETLSDGLSRDPAGGVLRVGAVHTAVAAALPAALLQLQGSRPELSVRLATGLSHDLEEQLKRRIIDCAVVTEAEAQSEELTSHRIGSEPLALIAHRSIKGRDIRKILESQPYVRFSRQARVARLIESELQRRGIAVASRMEIDTLDAVVSLVRNQLGVSIVPLNAGGDPLPKDLRSLPLGSPPILRHLAVAARKDSPKAHLVSLLVEALRSVYANRAAA</sequence>
<dbReference type="GO" id="GO:0005829">
    <property type="term" value="C:cytosol"/>
    <property type="evidence" value="ECO:0007669"/>
    <property type="project" value="TreeGrafter"/>
</dbReference>
<name>A0A967EXP2_9PROT</name>
<protein>
    <submittedName>
        <fullName evidence="6">LysR family transcriptional regulator</fullName>
    </submittedName>
</protein>
<dbReference type="AlphaFoldDB" id="A0A967EXP2"/>
<reference evidence="6" key="1">
    <citation type="submission" date="2020-03" db="EMBL/GenBank/DDBJ databases">
        <title>Genome of Pelagibius litoralis DSM 21314T.</title>
        <authorList>
            <person name="Wang G."/>
        </authorList>
    </citation>
    <scope>NUCLEOTIDE SEQUENCE</scope>
    <source>
        <strain evidence="6">DSM 21314</strain>
    </source>
</reference>
<dbReference type="EMBL" id="JAAQPH010000008">
    <property type="protein sequence ID" value="NIA69310.1"/>
    <property type="molecule type" value="Genomic_DNA"/>
</dbReference>
<evidence type="ECO:0000259" key="5">
    <source>
        <dbReference type="PROSITE" id="PS50931"/>
    </source>
</evidence>
<organism evidence="6 7">
    <name type="scientific">Pelagibius litoralis</name>
    <dbReference type="NCBI Taxonomy" id="374515"/>
    <lineage>
        <taxon>Bacteria</taxon>
        <taxon>Pseudomonadati</taxon>
        <taxon>Pseudomonadota</taxon>
        <taxon>Alphaproteobacteria</taxon>
        <taxon>Rhodospirillales</taxon>
        <taxon>Rhodovibrionaceae</taxon>
        <taxon>Pelagibius</taxon>
    </lineage>
</organism>
<evidence type="ECO:0000256" key="1">
    <source>
        <dbReference type="ARBA" id="ARBA00009437"/>
    </source>
</evidence>
<proteinExistence type="inferred from homology"/>
<dbReference type="SUPFAM" id="SSF53850">
    <property type="entry name" value="Periplasmic binding protein-like II"/>
    <property type="match status" value="1"/>
</dbReference>
<keyword evidence="3" id="KW-0238">DNA-binding</keyword>
<evidence type="ECO:0000256" key="3">
    <source>
        <dbReference type="ARBA" id="ARBA00023125"/>
    </source>
</evidence>
<keyword evidence="2" id="KW-0805">Transcription regulation</keyword>
<dbReference type="InterPro" id="IPR036388">
    <property type="entry name" value="WH-like_DNA-bd_sf"/>
</dbReference>
<comment type="caution">
    <text evidence="6">The sequence shown here is derived from an EMBL/GenBank/DDBJ whole genome shotgun (WGS) entry which is preliminary data.</text>
</comment>
<dbReference type="InterPro" id="IPR036390">
    <property type="entry name" value="WH_DNA-bd_sf"/>
</dbReference>
<keyword evidence="7" id="KW-1185">Reference proteome</keyword>
<keyword evidence="4" id="KW-0804">Transcription</keyword>
<dbReference type="Gene3D" id="3.40.190.10">
    <property type="entry name" value="Periplasmic binding protein-like II"/>
    <property type="match status" value="2"/>
</dbReference>
<dbReference type="RefSeq" id="WP_167224773.1">
    <property type="nucleotide sequence ID" value="NZ_JAAQPH010000008.1"/>
</dbReference>
<feature type="domain" description="HTH lysR-type" evidence="5">
    <location>
        <begin position="1"/>
        <end position="58"/>
    </location>
</feature>
<dbReference type="GO" id="GO:0003677">
    <property type="term" value="F:DNA binding"/>
    <property type="evidence" value="ECO:0007669"/>
    <property type="project" value="UniProtKB-KW"/>
</dbReference>
<dbReference type="Gene3D" id="1.10.10.10">
    <property type="entry name" value="Winged helix-like DNA-binding domain superfamily/Winged helix DNA-binding domain"/>
    <property type="match status" value="1"/>
</dbReference>
<dbReference type="Proteomes" id="UP000761264">
    <property type="component" value="Unassembled WGS sequence"/>
</dbReference>
<evidence type="ECO:0000313" key="6">
    <source>
        <dbReference type="EMBL" id="NIA69310.1"/>
    </source>
</evidence>
<dbReference type="GO" id="GO:0003700">
    <property type="term" value="F:DNA-binding transcription factor activity"/>
    <property type="evidence" value="ECO:0007669"/>
    <property type="project" value="InterPro"/>
</dbReference>
<accession>A0A967EXP2</accession>
<evidence type="ECO:0000313" key="7">
    <source>
        <dbReference type="Proteomes" id="UP000761264"/>
    </source>
</evidence>
<dbReference type="PANTHER" id="PTHR30419">
    <property type="entry name" value="HTH-TYPE TRANSCRIPTIONAL REGULATOR YBHD"/>
    <property type="match status" value="1"/>
</dbReference>
<evidence type="ECO:0000256" key="4">
    <source>
        <dbReference type="ARBA" id="ARBA00023163"/>
    </source>
</evidence>
<gene>
    <name evidence="6" type="ORF">HBA54_11975</name>
</gene>
<dbReference type="InterPro" id="IPR000847">
    <property type="entry name" value="LysR_HTH_N"/>
</dbReference>
<dbReference type="SUPFAM" id="SSF46785">
    <property type="entry name" value="Winged helix' DNA-binding domain"/>
    <property type="match status" value="1"/>
</dbReference>
<dbReference type="InterPro" id="IPR005119">
    <property type="entry name" value="LysR_subst-bd"/>
</dbReference>
<dbReference type="InterPro" id="IPR050950">
    <property type="entry name" value="HTH-type_LysR_regulators"/>
</dbReference>